<dbReference type="GO" id="GO:0008168">
    <property type="term" value="F:methyltransferase activity"/>
    <property type="evidence" value="ECO:0007669"/>
    <property type="project" value="UniProtKB-KW"/>
</dbReference>
<dbReference type="GO" id="GO:0032259">
    <property type="term" value="P:methylation"/>
    <property type="evidence" value="ECO:0007669"/>
    <property type="project" value="UniProtKB-KW"/>
</dbReference>
<gene>
    <name evidence="5" type="ORF">P8A19_12165</name>
</gene>
<dbReference type="Proteomes" id="UP001235744">
    <property type="component" value="Chromosome"/>
</dbReference>
<dbReference type="InterPro" id="IPR029063">
    <property type="entry name" value="SAM-dependent_MTases_sf"/>
</dbReference>
<dbReference type="CDD" id="cd02440">
    <property type="entry name" value="AdoMet_MTases"/>
    <property type="match status" value="1"/>
</dbReference>
<name>A0ABY9ILK6_9ACTN</name>
<evidence type="ECO:0000256" key="3">
    <source>
        <dbReference type="ARBA" id="ARBA00022691"/>
    </source>
</evidence>
<sequence>MPDTQFPAPVPVPGSAADVVRTWDARADRYLRLFRDELQGKPFDLETLDAFAGRVVPGGRVYDAGCGPCGHVTEFLAARGLDVLGIDLSPRCVGLARRERPGRRFAVMDQREIAEPLDGLVSYYSLHDRPKGQLAGTLASWAGALRPGGQLLIVAKEGTGDGVVDDPLGSGMRVYWAEFTEYELRAAAGESGFRIGDCTVREAYEGEIPTRRIYLSAARGEA</sequence>
<evidence type="ECO:0000313" key="5">
    <source>
        <dbReference type="EMBL" id="WLQ56147.1"/>
    </source>
</evidence>
<keyword evidence="3" id="KW-0949">S-adenosyl-L-methionine</keyword>
<dbReference type="SUPFAM" id="SSF53335">
    <property type="entry name" value="S-adenosyl-L-methionine-dependent methyltransferases"/>
    <property type="match status" value="1"/>
</dbReference>
<feature type="domain" description="Methyltransferase" evidence="4">
    <location>
        <begin position="61"/>
        <end position="149"/>
    </location>
</feature>
<dbReference type="InterPro" id="IPR041698">
    <property type="entry name" value="Methyltransf_25"/>
</dbReference>
<reference evidence="5 6" key="1">
    <citation type="submission" date="2023-03" db="EMBL/GenBank/DDBJ databases">
        <title>Isolation and description of six Streptomyces strains from soil environments, able to metabolize different microbial glucans.</title>
        <authorList>
            <person name="Widen T."/>
            <person name="Larsbrink J."/>
        </authorList>
    </citation>
    <scope>NUCLEOTIDE SEQUENCE [LARGE SCALE GENOMIC DNA]</scope>
    <source>
        <strain evidence="5 6">Alt2</strain>
    </source>
</reference>
<accession>A0ABY9ILK6</accession>
<keyword evidence="2 5" id="KW-0808">Transferase</keyword>
<proteinExistence type="predicted"/>
<dbReference type="PANTHER" id="PTHR43464:SF19">
    <property type="entry name" value="UBIQUINONE BIOSYNTHESIS O-METHYLTRANSFERASE, MITOCHONDRIAL"/>
    <property type="match status" value="1"/>
</dbReference>
<protein>
    <submittedName>
        <fullName evidence="5">Class I SAM-dependent methyltransferase</fullName>
        <ecNumber evidence="5">2.1.-.-</ecNumber>
    </submittedName>
</protein>
<evidence type="ECO:0000256" key="1">
    <source>
        <dbReference type="ARBA" id="ARBA00022603"/>
    </source>
</evidence>
<keyword evidence="1 5" id="KW-0489">Methyltransferase</keyword>
<dbReference type="RefSeq" id="WP_306071781.1">
    <property type="nucleotide sequence ID" value="NZ_CP120988.1"/>
</dbReference>
<dbReference type="Pfam" id="PF13649">
    <property type="entry name" value="Methyltransf_25"/>
    <property type="match status" value="1"/>
</dbReference>
<dbReference type="Gene3D" id="3.40.50.150">
    <property type="entry name" value="Vaccinia Virus protein VP39"/>
    <property type="match status" value="1"/>
</dbReference>
<evidence type="ECO:0000313" key="6">
    <source>
        <dbReference type="Proteomes" id="UP001235744"/>
    </source>
</evidence>
<organism evidence="5 6">
    <name type="scientific">Streptomyces poriferorum</name>
    <dbReference type="NCBI Taxonomy" id="2798799"/>
    <lineage>
        <taxon>Bacteria</taxon>
        <taxon>Bacillati</taxon>
        <taxon>Actinomycetota</taxon>
        <taxon>Actinomycetes</taxon>
        <taxon>Kitasatosporales</taxon>
        <taxon>Streptomycetaceae</taxon>
        <taxon>Streptomyces</taxon>
    </lineage>
</organism>
<dbReference type="PANTHER" id="PTHR43464">
    <property type="entry name" value="METHYLTRANSFERASE"/>
    <property type="match status" value="1"/>
</dbReference>
<keyword evidence="6" id="KW-1185">Reference proteome</keyword>
<evidence type="ECO:0000256" key="2">
    <source>
        <dbReference type="ARBA" id="ARBA00022679"/>
    </source>
</evidence>
<dbReference type="EC" id="2.1.-.-" evidence="5"/>
<dbReference type="EMBL" id="CP120988">
    <property type="protein sequence ID" value="WLQ56147.1"/>
    <property type="molecule type" value="Genomic_DNA"/>
</dbReference>
<evidence type="ECO:0000259" key="4">
    <source>
        <dbReference type="Pfam" id="PF13649"/>
    </source>
</evidence>